<evidence type="ECO:0000313" key="2">
    <source>
        <dbReference type="EMBL" id="SDK42265.1"/>
    </source>
</evidence>
<keyword evidence="1" id="KW-1133">Transmembrane helix</keyword>
<dbReference type="STRING" id="426701.SAMN04488098_102921"/>
<name>A0A1G9BTE9_9LACT</name>
<evidence type="ECO:0000313" key="3">
    <source>
        <dbReference type="Proteomes" id="UP000199433"/>
    </source>
</evidence>
<keyword evidence="1" id="KW-0472">Membrane</keyword>
<protein>
    <submittedName>
        <fullName evidence="2">Uncharacterized protein</fullName>
    </submittedName>
</protein>
<reference evidence="3" key="1">
    <citation type="submission" date="2016-10" db="EMBL/GenBank/DDBJ databases">
        <authorList>
            <person name="Varghese N."/>
            <person name="Submissions S."/>
        </authorList>
    </citation>
    <scope>NUCLEOTIDE SEQUENCE [LARGE SCALE GENOMIC DNA]</scope>
    <source>
        <strain evidence="3">DSM 19181</strain>
    </source>
</reference>
<keyword evidence="3" id="KW-1185">Reference proteome</keyword>
<gene>
    <name evidence="2" type="ORF">SAMN04488098_102921</name>
</gene>
<dbReference type="EMBL" id="FNFK01000029">
    <property type="protein sequence ID" value="SDK42265.1"/>
    <property type="molecule type" value="Genomic_DNA"/>
</dbReference>
<accession>A0A1G9BTE9</accession>
<feature type="transmembrane region" description="Helical" evidence="1">
    <location>
        <begin position="20"/>
        <end position="39"/>
    </location>
</feature>
<dbReference type="RefSeq" id="WP_091267367.1">
    <property type="nucleotide sequence ID" value="NZ_FNFK01000029.1"/>
</dbReference>
<proteinExistence type="predicted"/>
<dbReference type="OrthoDB" id="2161688at2"/>
<keyword evidence="1" id="KW-0812">Transmembrane</keyword>
<feature type="transmembrane region" description="Helical" evidence="1">
    <location>
        <begin position="191"/>
        <end position="215"/>
    </location>
</feature>
<sequence length="336" mass="38435">MDLKSFILEVWQLIKDYKKLIVSLAIVFSVLFAGVRLLIQWDFQSVGTETIETEGVPSQFDLFIEQENLGTFTNSYLIEILATQPNIVSSMEQETAITIQDVLDEFSENFDPVYTNEDPINIERNRSTNVMTVSIGLGTSEENQELAEAYYSWLNEPEHPFFNDKDVYLLSEPELNEEQAFINGESQSFSIVSILVMATIGLVFGIVAAIFIAIIKALLHDKILYSFTYGWKSDDIYMRELNQKDDKISYDILSGYADKVVILTEHPLSDELVDALTKMGQHQFSIHSSVTSIPIDERFEECSIIIQRKLTSKDWYASQRKNLKLYPSARTKIIEI</sequence>
<organism evidence="2 3">
    <name type="scientific">Alkalibacterium thalassium</name>
    <dbReference type="NCBI Taxonomy" id="426701"/>
    <lineage>
        <taxon>Bacteria</taxon>
        <taxon>Bacillati</taxon>
        <taxon>Bacillota</taxon>
        <taxon>Bacilli</taxon>
        <taxon>Lactobacillales</taxon>
        <taxon>Carnobacteriaceae</taxon>
        <taxon>Alkalibacterium</taxon>
    </lineage>
</organism>
<evidence type="ECO:0000256" key="1">
    <source>
        <dbReference type="SAM" id="Phobius"/>
    </source>
</evidence>
<dbReference type="AlphaFoldDB" id="A0A1G9BTE9"/>
<dbReference type="Proteomes" id="UP000199433">
    <property type="component" value="Unassembled WGS sequence"/>
</dbReference>